<evidence type="ECO:0000256" key="3">
    <source>
        <dbReference type="ARBA" id="ARBA00023163"/>
    </source>
</evidence>
<evidence type="ECO:0000259" key="4">
    <source>
        <dbReference type="PROSITE" id="PS50949"/>
    </source>
</evidence>
<keyword evidence="1" id="KW-0805">Transcription regulation</keyword>
<accession>A0A366DQJ3</accession>
<dbReference type="PANTHER" id="PTHR43537">
    <property type="entry name" value="TRANSCRIPTIONAL REGULATOR, GNTR FAMILY"/>
    <property type="match status" value="1"/>
</dbReference>
<sequence>MSTKSEDAYNSLRRDILEARLAPSTPLKLHKIQEMYGLGWTPLREALSQLEAEHLVISIPNKGYVVTPISFAELEDLTKTKKILELPLLQEAMEFGDTSWEAGIVAAHYRLSKEASPLDGHIDVENYIGWAQAHNEFHSTLLSASKSAWQQRFHLQVTDHMRRHGRVLCASLSHRQPENYLLAVEASPALREAYCLETHTALMDAVLNREVEKACEMTARQIELIILSYNELRAAGMTEIIPD</sequence>
<dbReference type="SUPFAM" id="SSF48008">
    <property type="entry name" value="GntR ligand-binding domain-like"/>
    <property type="match status" value="1"/>
</dbReference>
<dbReference type="Pfam" id="PF07729">
    <property type="entry name" value="FCD"/>
    <property type="match status" value="1"/>
</dbReference>
<dbReference type="SMART" id="SM00895">
    <property type="entry name" value="FCD"/>
    <property type="match status" value="1"/>
</dbReference>
<dbReference type="GO" id="GO:0003677">
    <property type="term" value="F:DNA binding"/>
    <property type="evidence" value="ECO:0007669"/>
    <property type="project" value="UniProtKB-KW"/>
</dbReference>
<keyword evidence="2 5" id="KW-0238">DNA-binding</keyword>
<evidence type="ECO:0000313" key="5">
    <source>
        <dbReference type="EMBL" id="RBO92165.1"/>
    </source>
</evidence>
<dbReference type="InterPro" id="IPR000524">
    <property type="entry name" value="Tscrpt_reg_HTH_GntR"/>
</dbReference>
<keyword evidence="3" id="KW-0804">Transcription</keyword>
<dbReference type="EMBL" id="QNRH01000007">
    <property type="protein sequence ID" value="RBO92165.1"/>
    <property type="molecule type" value="Genomic_DNA"/>
</dbReference>
<dbReference type="PROSITE" id="PS50949">
    <property type="entry name" value="HTH_GNTR"/>
    <property type="match status" value="1"/>
</dbReference>
<protein>
    <submittedName>
        <fullName evidence="5">DNA-binding GntR family transcriptional regulator</fullName>
    </submittedName>
</protein>
<dbReference type="InterPro" id="IPR008920">
    <property type="entry name" value="TF_FadR/GntR_C"/>
</dbReference>
<keyword evidence="6" id="KW-1185">Reference proteome</keyword>
<dbReference type="SMART" id="SM00345">
    <property type="entry name" value="HTH_GNTR"/>
    <property type="match status" value="1"/>
</dbReference>
<evidence type="ECO:0000256" key="1">
    <source>
        <dbReference type="ARBA" id="ARBA00023015"/>
    </source>
</evidence>
<dbReference type="InterPro" id="IPR036388">
    <property type="entry name" value="WH-like_DNA-bd_sf"/>
</dbReference>
<dbReference type="RefSeq" id="WP_113945486.1">
    <property type="nucleotide sequence ID" value="NZ_JBHEEG010000009.1"/>
</dbReference>
<dbReference type="AlphaFoldDB" id="A0A366DQJ3"/>
<evidence type="ECO:0000313" key="6">
    <source>
        <dbReference type="Proteomes" id="UP000252893"/>
    </source>
</evidence>
<feature type="domain" description="HTH gntR-type" evidence="4">
    <location>
        <begin position="2"/>
        <end position="69"/>
    </location>
</feature>
<evidence type="ECO:0000256" key="2">
    <source>
        <dbReference type="ARBA" id="ARBA00023125"/>
    </source>
</evidence>
<proteinExistence type="predicted"/>
<dbReference type="InterPro" id="IPR011711">
    <property type="entry name" value="GntR_C"/>
</dbReference>
<dbReference type="Gene3D" id="1.20.120.530">
    <property type="entry name" value="GntR ligand-binding domain-like"/>
    <property type="match status" value="1"/>
</dbReference>
<dbReference type="PANTHER" id="PTHR43537:SF20">
    <property type="entry name" value="HTH-TYPE TRANSCRIPTIONAL REPRESSOR GLAR"/>
    <property type="match status" value="1"/>
</dbReference>
<gene>
    <name evidence="5" type="ORF">DFR47_10764</name>
</gene>
<dbReference type="Proteomes" id="UP000252893">
    <property type="component" value="Unassembled WGS sequence"/>
</dbReference>
<name>A0A366DQJ3_9HYPH</name>
<dbReference type="OrthoDB" id="9789310at2"/>
<dbReference type="SUPFAM" id="SSF46785">
    <property type="entry name" value="Winged helix' DNA-binding domain"/>
    <property type="match status" value="1"/>
</dbReference>
<dbReference type="InterPro" id="IPR036390">
    <property type="entry name" value="WH_DNA-bd_sf"/>
</dbReference>
<comment type="caution">
    <text evidence="5">The sequence shown here is derived from an EMBL/GenBank/DDBJ whole genome shotgun (WGS) entry which is preliminary data.</text>
</comment>
<dbReference type="Gene3D" id="1.10.10.10">
    <property type="entry name" value="Winged helix-like DNA-binding domain superfamily/Winged helix DNA-binding domain"/>
    <property type="match status" value="1"/>
</dbReference>
<organism evidence="5 6">
    <name type="scientific">Pseudochrobactrum asaccharolyticum</name>
    <dbReference type="NCBI Taxonomy" id="354351"/>
    <lineage>
        <taxon>Bacteria</taxon>
        <taxon>Pseudomonadati</taxon>
        <taxon>Pseudomonadota</taxon>
        <taxon>Alphaproteobacteria</taxon>
        <taxon>Hyphomicrobiales</taxon>
        <taxon>Brucellaceae</taxon>
        <taxon>Pseudochrobactrum</taxon>
    </lineage>
</organism>
<reference evidence="5 6" key="1">
    <citation type="submission" date="2018-06" db="EMBL/GenBank/DDBJ databases">
        <title>Genomic Encyclopedia of Type Strains, Phase IV (KMG-IV): sequencing the most valuable type-strain genomes for metagenomic binning, comparative biology and taxonomic classification.</title>
        <authorList>
            <person name="Goeker M."/>
        </authorList>
    </citation>
    <scope>NUCLEOTIDE SEQUENCE [LARGE SCALE GENOMIC DNA]</scope>
    <source>
        <strain evidence="5 6">DSM 25619</strain>
    </source>
</reference>
<dbReference type="Pfam" id="PF00392">
    <property type="entry name" value="GntR"/>
    <property type="match status" value="1"/>
</dbReference>
<dbReference type="GO" id="GO:0003700">
    <property type="term" value="F:DNA-binding transcription factor activity"/>
    <property type="evidence" value="ECO:0007669"/>
    <property type="project" value="InterPro"/>
</dbReference>